<sequence>MLPAYGLLKYSIYRVQYRSRCTQYSNIHPQHLVCVFRKLTTAQFPQLFTSAAQRHLPPNHLALADMVCRRRNV</sequence>
<keyword evidence="2" id="KW-1185">Reference proteome</keyword>
<dbReference type="Proteomes" id="UP000054217">
    <property type="component" value="Unassembled WGS sequence"/>
</dbReference>
<proteinExistence type="predicted"/>
<evidence type="ECO:0000313" key="2">
    <source>
        <dbReference type="Proteomes" id="UP000054217"/>
    </source>
</evidence>
<reference evidence="1 2" key="1">
    <citation type="submission" date="2014-04" db="EMBL/GenBank/DDBJ databases">
        <authorList>
            <consortium name="DOE Joint Genome Institute"/>
            <person name="Kuo A."/>
            <person name="Kohler A."/>
            <person name="Costa M.D."/>
            <person name="Nagy L.G."/>
            <person name="Floudas D."/>
            <person name="Copeland A."/>
            <person name="Barry K.W."/>
            <person name="Cichocki N."/>
            <person name="Veneault-Fourrey C."/>
            <person name="LaButti K."/>
            <person name="Lindquist E.A."/>
            <person name="Lipzen A."/>
            <person name="Lundell T."/>
            <person name="Morin E."/>
            <person name="Murat C."/>
            <person name="Sun H."/>
            <person name="Tunlid A."/>
            <person name="Henrissat B."/>
            <person name="Grigoriev I.V."/>
            <person name="Hibbett D.S."/>
            <person name="Martin F."/>
            <person name="Nordberg H.P."/>
            <person name="Cantor M.N."/>
            <person name="Hua S.X."/>
        </authorList>
    </citation>
    <scope>NUCLEOTIDE SEQUENCE [LARGE SCALE GENOMIC DNA]</scope>
    <source>
        <strain evidence="1 2">Marx 270</strain>
    </source>
</reference>
<dbReference type="EMBL" id="KN831947">
    <property type="protein sequence ID" value="KIO12400.1"/>
    <property type="molecule type" value="Genomic_DNA"/>
</dbReference>
<dbReference type="HOGENOM" id="CLU_2705845_0_0_1"/>
<dbReference type="AlphaFoldDB" id="A0A0C3PEY0"/>
<organism evidence="1 2">
    <name type="scientific">Pisolithus tinctorius Marx 270</name>
    <dbReference type="NCBI Taxonomy" id="870435"/>
    <lineage>
        <taxon>Eukaryota</taxon>
        <taxon>Fungi</taxon>
        <taxon>Dikarya</taxon>
        <taxon>Basidiomycota</taxon>
        <taxon>Agaricomycotina</taxon>
        <taxon>Agaricomycetes</taxon>
        <taxon>Agaricomycetidae</taxon>
        <taxon>Boletales</taxon>
        <taxon>Sclerodermatineae</taxon>
        <taxon>Pisolithaceae</taxon>
        <taxon>Pisolithus</taxon>
    </lineage>
</organism>
<reference evidence="2" key="2">
    <citation type="submission" date="2015-01" db="EMBL/GenBank/DDBJ databases">
        <title>Evolutionary Origins and Diversification of the Mycorrhizal Mutualists.</title>
        <authorList>
            <consortium name="DOE Joint Genome Institute"/>
            <consortium name="Mycorrhizal Genomics Consortium"/>
            <person name="Kohler A."/>
            <person name="Kuo A."/>
            <person name="Nagy L.G."/>
            <person name="Floudas D."/>
            <person name="Copeland A."/>
            <person name="Barry K.W."/>
            <person name="Cichocki N."/>
            <person name="Veneault-Fourrey C."/>
            <person name="LaButti K."/>
            <person name="Lindquist E.A."/>
            <person name="Lipzen A."/>
            <person name="Lundell T."/>
            <person name="Morin E."/>
            <person name="Murat C."/>
            <person name="Riley R."/>
            <person name="Ohm R."/>
            <person name="Sun H."/>
            <person name="Tunlid A."/>
            <person name="Henrissat B."/>
            <person name="Grigoriev I.V."/>
            <person name="Hibbett D.S."/>
            <person name="Martin F."/>
        </authorList>
    </citation>
    <scope>NUCLEOTIDE SEQUENCE [LARGE SCALE GENOMIC DNA]</scope>
    <source>
        <strain evidence="2">Marx 270</strain>
    </source>
</reference>
<name>A0A0C3PEY0_PISTI</name>
<evidence type="ECO:0000313" key="1">
    <source>
        <dbReference type="EMBL" id="KIO12400.1"/>
    </source>
</evidence>
<protein>
    <submittedName>
        <fullName evidence="1">Uncharacterized protein</fullName>
    </submittedName>
</protein>
<gene>
    <name evidence="1" type="ORF">M404DRAFT_993395</name>
</gene>
<accession>A0A0C3PEY0</accession>
<dbReference type="InParanoid" id="A0A0C3PEY0"/>